<evidence type="ECO:0000313" key="4">
    <source>
        <dbReference type="Proteomes" id="UP000236488"/>
    </source>
</evidence>
<dbReference type="PROSITE" id="PS51186">
    <property type="entry name" value="GNAT"/>
    <property type="match status" value="1"/>
</dbReference>
<protein>
    <submittedName>
        <fullName evidence="2 3">N-acetyltransferase</fullName>
    </submittedName>
</protein>
<dbReference type="CDD" id="cd04301">
    <property type="entry name" value="NAT_SF"/>
    <property type="match status" value="1"/>
</dbReference>
<keyword evidence="3" id="KW-0808">Transferase</keyword>
<sequence>MEIVADGRAAIRALGLDQWQGGYPHRGVIESDVARGESYLVEDEGVVVATAMVGFSGERDYDCIREGAWLTSCTSDDPCYGVVHRVSTAAESRGRGAAVFAMAGAEGLARERGAASVRVDTHPGNVPMQRLLGRCGYVRCGIILIGHAEGATPERVAFEKLV</sequence>
<name>A0A2K2U5T2_9ACTN</name>
<accession>A0A2K2U5T2</accession>
<gene>
    <name evidence="3" type="ORF">C2L80_06075</name>
    <name evidence="2" type="ORF">K8V16_10395</name>
</gene>
<feature type="domain" description="N-acetyltransferase" evidence="1">
    <location>
        <begin position="1"/>
        <end position="159"/>
    </location>
</feature>
<dbReference type="InterPro" id="IPR000182">
    <property type="entry name" value="GNAT_dom"/>
</dbReference>
<dbReference type="Proteomes" id="UP000236488">
    <property type="component" value="Unassembled WGS sequence"/>
</dbReference>
<dbReference type="SUPFAM" id="SSF55729">
    <property type="entry name" value="Acyl-CoA N-acyltransferases (Nat)"/>
    <property type="match status" value="1"/>
</dbReference>
<evidence type="ECO:0000259" key="1">
    <source>
        <dbReference type="PROSITE" id="PS51186"/>
    </source>
</evidence>
<comment type="caution">
    <text evidence="3">The sequence shown here is derived from an EMBL/GenBank/DDBJ whole genome shotgun (WGS) entry which is preliminary data.</text>
</comment>
<dbReference type="Proteomes" id="UP000789325">
    <property type="component" value="Unassembled WGS sequence"/>
</dbReference>
<reference evidence="3 4" key="1">
    <citation type="journal article" date="2018" name="Int. J. Syst. Evol. Microbiol.">
        <title>Rubneribacter badeniensis gen. nov., sp. nov. and Enteroscipio rubneri gen. nov., sp. nov., new members of the Eggerthellaceae isolated from human faeces.</title>
        <authorList>
            <person name="Danylec N."/>
            <person name="Gobl A."/>
            <person name="Stoll D.A."/>
            <person name="Hetzer B."/>
            <person name="Kulling S.E."/>
            <person name="Huch M."/>
        </authorList>
    </citation>
    <scope>NUCLEOTIDE SEQUENCE [LARGE SCALE GENOMIC DNA]</scope>
    <source>
        <strain evidence="3 4">ResAG-85</strain>
    </source>
</reference>
<organism evidence="3 4">
    <name type="scientific">Rubneribacter badeniensis</name>
    <dbReference type="NCBI Taxonomy" id="2070688"/>
    <lineage>
        <taxon>Bacteria</taxon>
        <taxon>Bacillati</taxon>
        <taxon>Actinomycetota</taxon>
        <taxon>Coriobacteriia</taxon>
        <taxon>Eggerthellales</taxon>
        <taxon>Eggerthellaceae</taxon>
        <taxon>Rubneribacter</taxon>
    </lineage>
</organism>
<keyword evidence="4" id="KW-1185">Reference proteome</keyword>
<dbReference type="Pfam" id="PF00583">
    <property type="entry name" value="Acetyltransf_1"/>
    <property type="match status" value="1"/>
</dbReference>
<dbReference type="InterPro" id="IPR016181">
    <property type="entry name" value="Acyl_CoA_acyltransferase"/>
</dbReference>
<evidence type="ECO:0000313" key="3">
    <source>
        <dbReference type="EMBL" id="PNV65540.1"/>
    </source>
</evidence>
<dbReference type="GO" id="GO:0016747">
    <property type="term" value="F:acyltransferase activity, transferring groups other than amino-acyl groups"/>
    <property type="evidence" value="ECO:0007669"/>
    <property type="project" value="InterPro"/>
</dbReference>
<evidence type="ECO:0000313" key="2">
    <source>
        <dbReference type="EMBL" id="HJH44185.1"/>
    </source>
</evidence>
<dbReference type="EMBL" id="DYZL01000208">
    <property type="protein sequence ID" value="HJH44185.1"/>
    <property type="molecule type" value="Genomic_DNA"/>
</dbReference>
<dbReference type="RefSeq" id="WP_087195308.1">
    <property type="nucleotide sequence ID" value="NZ_PPEL01000026.1"/>
</dbReference>
<dbReference type="EMBL" id="PPEL01000026">
    <property type="protein sequence ID" value="PNV65540.1"/>
    <property type="molecule type" value="Genomic_DNA"/>
</dbReference>
<dbReference type="Gene3D" id="3.40.630.30">
    <property type="match status" value="1"/>
</dbReference>
<proteinExistence type="predicted"/>
<dbReference type="AlphaFoldDB" id="A0A2K2U5T2"/>
<reference evidence="2" key="2">
    <citation type="journal article" date="2021" name="PeerJ">
        <title>Extensive microbial diversity within the chicken gut microbiome revealed by metagenomics and culture.</title>
        <authorList>
            <person name="Gilroy R."/>
            <person name="Ravi A."/>
            <person name="Getino M."/>
            <person name="Pursley I."/>
            <person name="Horton D.L."/>
            <person name="Alikhan N.F."/>
            <person name="Baker D."/>
            <person name="Gharbi K."/>
            <person name="Hall N."/>
            <person name="Watson M."/>
            <person name="Adriaenssens E.M."/>
            <person name="Foster-Nyarko E."/>
            <person name="Jarju S."/>
            <person name="Secka A."/>
            <person name="Antonio M."/>
            <person name="Oren A."/>
            <person name="Chaudhuri R.R."/>
            <person name="La Ragione R."/>
            <person name="Hildebrand F."/>
            <person name="Pallen M.J."/>
        </authorList>
    </citation>
    <scope>NUCLEOTIDE SEQUENCE</scope>
    <source>
        <strain evidence="2">USAMLcec12-2067</strain>
    </source>
</reference>
<reference evidence="2" key="3">
    <citation type="submission" date="2021-09" db="EMBL/GenBank/DDBJ databases">
        <authorList>
            <person name="Gilroy R."/>
        </authorList>
    </citation>
    <scope>NUCLEOTIDE SEQUENCE</scope>
    <source>
        <strain evidence="2">USAMLcec12-2067</strain>
    </source>
</reference>